<dbReference type="InterPro" id="IPR040442">
    <property type="entry name" value="Pyrv_kinase-like_dom_sf"/>
</dbReference>
<dbReference type="FunFam" id="3.20.20.60:FF:000004">
    <property type="entry name" value="5-keto-4-deoxy-D-glucarate aldolase"/>
    <property type="match status" value="1"/>
</dbReference>
<keyword evidence="9" id="KW-1185">Reference proteome</keyword>
<accession>A0A844YUX5</accession>
<name>A0A844YUX5_9SPHN</name>
<evidence type="ECO:0000259" key="7">
    <source>
        <dbReference type="Pfam" id="PF03328"/>
    </source>
</evidence>
<reference evidence="8 9" key="1">
    <citation type="submission" date="2019-12" db="EMBL/GenBank/DDBJ databases">
        <title>Genomic-based taxomic classification of the family Erythrobacteraceae.</title>
        <authorList>
            <person name="Xu L."/>
        </authorList>
    </citation>
    <scope>NUCLEOTIDE SEQUENCE [LARGE SCALE GENOMIC DNA]</scope>
    <source>
        <strain evidence="8 9">M0322</strain>
    </source>
</reference>
<dbReference type="Proteomes" id="UP000466966">
    <property type="component" value="Unassembled WGS sequence"/>
</dbReference>
<keyword evidence="3" id="KW-0479">Metal-binding</keyword>
<evidence type="ECO:0000256" key="3">
    <source>
        <dbReference type="ARBA" id="ARBA00022723"/>
    </source>
</evidence>
<dbReference type="AlphaFoldDB" id="A0A844YUX5"/>
<dbReference type="InterPro" id="IPR005000">
    <property type="entry name" value="Aldolase/citrate-lyase_domain"/>
</dbReference>
<evidence type="ECO:0000256" key="5">
    <source>
        <dbReference type="ARBA" id="ARBA00023317"/>
    </source>
</evidence>
<proteinExistence type="inferred from homology"/>
<comment type="cofactor">
    <cofactor evidence="1">
        <name>a divalent metal cation</name>
        <dbReference type="ChEBI" id="CHEBI:60240"/>
    </cofactor>
</comment>
<dbReference type="GO" id="GO:0046872">
    <property type="term" value="F:metal ion binding"/>
    <property type="evidence" value="ECO:0007669"/>
    <property type="project" value="UniProtKB-KW"/>
</dbReference>
<evidence type="ECO:0000313" key="9">
    <source>
        <dbReference type="Proteomes" id="UP000466966"/>
    </source>
</evidence>
<keyword evidence="4" id="KW-0456">Lyase</keyword>
<keyword evidence="5" id="KW-0670">Pyruvate</keyword>
<dbReference type="Pfam" id="PF03328">
    <property type="entry name" value="HpcH_HpaI"/>
    <property type="match status" value="1"/>
</dbReference>
<dbReference type="RefSeq" id="WP_160770695.1">
    <property type="nucleotide sequence ID" value="NZ_WTYV01000001.1"/>
</dbReference>
<dbReference type="PANTHER" id="PTHR30502">
    <property type="entry name" value="2-KETO-3-DEOXY-L-RHAMNONATE ALDOLASE"/>
    <property type="match status" value="1"/>
</dbReference>
<dbReference type="PANTHER" id="PTHR30502:SF0">
    <property type="entry name" value="PHOSPHOENOLPYRUVATE CARBOXYLASE FAMILY PROTEIN"/>
    <property type="match status" value="1"/>
</dbReference>
<evidence type="ECO:0000256" key="1">
    <source>
        <dbReference type="ARBA" id="ARBA00001968"/>
    </source>
</evidence>
<dbReference type="InterPro" id="IPR050251">
    <property type="entry name" value="HpcH-HpaI_aldolase"/>
</dbReference>
<dbReference type="Gene3D" id="3.20.20.60">
    <property type="entry name" value="Phosphoenolpyruvate-binding domains"/>
    <property type="match status" value="1"/>
</dbReference>
<comment type="catalytic activity">
    <reaction evidence="6">
        <text>D-glyceraldehyde + pyruvate = 2-dehydro-3-deoxy-L-galactonate</text>
        <dbReference type="Rhea" id="RHEA:80055"/>
        <dbReference type="ChEBI" id="CHEBI:15361"/>
        <dbReference type="ChEBI" id="CHEBI:17378"/>
        <dbReference type="ChEBI" id="CHEBI:75545"/>
    </reaction>
</comment>
<dbReference type="GO" id="GO:0016832">
    <property type="term" value="F:aldehyde-lyase activity"/>
    <property type="evidence" value="ECO:0007669"/>
    <property type="project" value="TreeGrafter"/>
</dbReference>
<dbReference type="SUPFAM" id="SSF51621">
    <property type="entry name" value="Phosphoenolpyruvate/pyruvate domain"/>
    <property type="match status" value="1"/>
</dbReference>
<dbReference type="InterPro" id="IPR015813">
    <property type="entry name" value="Pyrv/PenolPyrv_kinase-like_dom"/>
</dbReference>
<evidence type="ECO:0000256" key="2">
    <source>
        <dbReference type="ARBA" id="ARBA00005568"/>
    </source>
</evidence>
<feature type="domain" description="HpcH/HpaI aldolase/citrate lyase" evidence="7">
    <location>
        <begin position="17"/>
        <end position="242"/>
    </location>
</feature>
<evidence type="ECO:0000256" key="4">
    <source>
        <dbReference type="ARBA" id="ARBA00023239"/>
    </source>
</evidence>
<protein>
    <submittedName>
        <fullName evidence="8">2-dehydro-3-deoxyglucarate aldolase</fullName>
    </submittedName>
</protein>
<comment type="similarity">
    <text evidence="2">Belongs to the HpcH/HpaI aldolase family.</text>
</comment>
<sequence>MTLPSFKQQLAAGRPLVGLWQALANPYSAEICARQGFDWLLLDGEHSPNSIESLLAQAQAIAAFPVECIVRVAFGEPVVIKQYLDLGLHTLLVPMVETAEQAAGLVRACRYPPHGIRGVSSATSRGANFGIDADYLHTASEKITLIVQIESRLGLENVAEIAAVDGVDALFIGPSDLAASLGHLGNPRHPEVTEAIDAAYAAISAAGKPAGIFALSPDHARASFAQGFAFASVGTDIGLIINGARDVLQAVRG</sequence>
<comment type="caution">
    <text evidence="8">The sequence shown here is derived from an EMBL/GenBank/DDBJ whole genome shotgun (WGS) entry which is preliminary data.</text>
</comment>
<evidence type="ECO:0000256" key="6">
    <source>
        <dbReference type="ARBA" id="ARBA00045074"/>
    </source>
</evidence>
<dbReference type="EMBL" id="WTYV01000001">
    <property type="protein sequence ID" value="MXO70830.1"/>
    <property type="molecule type" value="Genomic_DNA"/>
</dbReference>
<evidence type="ECO:0000313" key="8">
    <source>
        <dbReference type="EMBL" id="MXO70830.1"/>
    </source>
</evidence>
<dbReference type="GO" id="GO:0005737">
    <property type="term" value="C:cytoplasm"/>
    <property type="evidence" value="ECO:0007669"/>
    <property type="project" value="UniProtKB-ARBA"/>
</dbReference>
<organism evidence="8 9">
    <name type="scientific">Alteraurantiacibacter buctensis</name>
    <dbReference type="NCBI Taxonomy" id="1503981"/>
    <lineage>
        <taxon>Bacteria</taxon>
        <taxon>Pseudomonadati</taxon>
        <taxon>Pseudomonadota</taxon>
        <taxon>Alphaproteobacteria</taxon>
        <taxon>Sphingomonadales</taxon>
        <taxon>Erythrobacteraceae</taxon>
        <taxon>Alteraurantiacibacter</taxon>
    </lineage>
</organism>
<dbReference type="OrthoDB" id="9802624at2"/>
<gene>
    <name evidence="8" type="ORF">GRI99_04175</name>
</gene>